<proteinExistence type="predicted"/>
<comment type="caution">
    <text evidence="1">The sequence shown here is derived from an EMBL/GenBank/DDBJ whole genome shotgun (WGS) entry which is preliminary data.</text>
</comment>
<dbReference type="EMBL" id="BKAU01000001">
    <property type="protein sequence ID" value="GEP95636.1"/>
    <property type="molecule type" value="Genomic_DNA"/>
</dbReference>
<sequence>MLTVFPDIRTMSLVEQIAKHFREVHSGGNWTAVNLKDTLSGVTWQQAITKVGNLNTIAVLVFHINYYVSAVLQVLQGGPLDASDKFSFDLPPLTSEEDWQKLVDKVFTDAEQFAAEIGKMEEKKLFEAFAAPQYGNYYRNLTGIIEHTHYHLGQISLIKKMLS</sequence>
<reference evidence="1 2" key="1">
    <citation type="submission" date="2019-07" db="EMBL/GenBank/DDBJ databases">
        <title>Whole genome shotgun sequence of Chitinophaga cymbidii NBRC 109752.</title>
        <authorList>
            <person name="Hosoyama A."/>
            <person name="Uohara A."/>
            <person name="Ohji S."/>
            <person name="Ichikawa N."/>
        </authorList>
    </citation>
    <scope>NUCLEOTIDE SEQUENCE [LARGE SCALE GENOMIC DNA]</scope>
    <source>
        <strain evidence="1 2">NBRC 109752</strain>
    </source>
</reference>
<evidence type="ECO:0000313" key="1">
    <source>
        <dbReference type="EMBL" id="GEP95636.1"/>
    </source>
</evidence>
<evidence type="ECO:0000313" key="2">
    <source>
        <dbReference type="Proteomes" id="UP000321436"/>
    </source>
</evidence>
<dbReference type="Gene3D" id="1.20.120.450">
    <property type="entry name" value="dinb family like domain"/>
    <property type="match status" value="1"/>
</dbReference>
<name>A0A512RIU5_9BACT</name>
<evidence type="ECO:0008006" key="3">
    <source>
        <dbReference type="Google" id="ProtNLM"/>
    </source>
</evidence>
<organism evidence="1 2">
    <name type="scientific">Chitinophaga cymbidii</name>
    <dbReference type="NCBI Taxonomy" id="1096750"/>
    <lineage>
        <taxon>Bacteria</taxon>
        <taxon>Pseudomonadati</taxon>
        <taxon>Bacteroidota</taxon>
        <taxon>Chitinophagia</taxon>
        <taxon>Chitinophagales</taxon>
        <taxon>Chitinophagaceae</taxon>
        <taxon>Chitinophaga</taxon>
    </lineage>
</organism>
<gene>
    <name evidence="1" type="ORF">CCY01nite_18960</name>
</gene>
<accession>A0A512RIU5</accession>
<dbReference type="SUPFAM" id="SSF109854">
    <property type="entry name" value="DinB/YfiT-like putative metalloenzymes"/>
    <property type="match status" value="1"/>
</dbReference>
<dbReference type="Proteomes" id="UP000321436">
    <property type="component" value="Unassembled WGS sequence"/>
</dbReference>
<dbReference type="AlphaFoldDB" id="A0A512RIU5"/>
<keyword evidence="2" id="KW-1185">Reference proteome</keyword>
<dbReference type="RefSeq" id="WP_378214373.1">
    <property type="nucleotide sequence ID" value="NZ_JBHUOY010000001.1"/>
</dbReference>
<dbReference type="InterPro" id="IPR034660">
    <property type="entry name" value="DinB/YfiT-like"/>
</dbReference>
<protein>
    <recommendedName>
        <fullName evidence="3">DUF1572 domain-containing protein</fullName>
    </recommendedName>
</protein>